<reference evidence="2" key="1">
    <citation type="journal article" date="2020" name="bioRxiv">
        <title>Comparative genomics of Chlamydomonas.</title>
        <authorList>
            <person name="Craig R.J."/>
            <person name="Hasan A.R."/>
            <person name="Ness R.W."/>
            <person name="Keightley P.D."/>
        </authorList>
    </citation>
    <scope>NUCLEOTIDE SEQUENCE</scope>
    <source>
        <strain evidence="2">CCAP 11/173</strain>
    </source>
</reference>
<protein>
    <submittedName>
        <fullName evidence="2">Uncharacterized protein</fullName>
    </submittedName>
</protein>
<proteinExistence type="predicted"/>
<comment type="caution">
    <text evidence="2">The sequence shown here is derived from an EMBL/GenBank/DDBJ whole genome shotgun (WGS) entry which is preliminary data.</text>
</comment>
<keyword evidence="3" id="KW-1185">Reference proteome</keyword>
<dbReference type="OrthoDB" id="10601511at2759"/>
<evidence type="ECO:0000313" key="3">
    <source>
        <dbReference type="Proteomes" id="UP000613740"/>
    </source>
</evidence>
<dbReference type="EMBL" id="JAEHOD010000046">
    <property type="protein sequence ID" value="KAG2437569.1"/>
    <property type="molecule type" value="Genomic_DNA"/>
</dbReference>
<feature type="region of interest" description="Disordered" evidence="1">
    <location>
        <begin position="95"/>
        <end position="121"/>
    </location>
</feature>
<gene>
    <name evidence="2" type="ORF">HYH02_011211</name>
</gene>
<name>A0A835TBZ0_9CHLO</name>
<evidence type="ECO:0000313" key="2">
    <source>
        <dbReference type="EMBL" id="KAG2437569.1"/>
    </source>
</evidence>
<sequence length="296" mass="32437">MTIMRKCSRLPPAELTHILKLIYTAGARTDRKLSLAALDKRGAGALYATTLAALREGCLMAEKRQLLLELLRQNVSGNLRCSVQAALRHQAAASSSTSPAGASSDSAAAAAGASTTPTAAAMPGEDCAWYERRVRRLSREDLDSLMSGRWLRQLMALLTPRVKAGEWEEAVAAASRVSRTLGKVLRRTPCPALAPLEHTVQAVARALVDDGSVRRGPSPWPLKTRNIVALLLVYHELMRLPADRVLAGTGLPKAHLQRWLLDSIERVHVHRVVSRTALLRQVRATIMVFDKQQQRQ</sequence>
<dbReference type="AlphaFoldDB" id="A0A835TBZ0"/>
<evidence type="ECO:0000256" key="1">
    <source>
        <dbReference type="SAM" id="MobiDB-lite"/>
    </source>
</evidence>
<dbReference type="Proteomes" id="UP000613740">
    <property type="component" value="Unassembled WGS sequence"/>
</dbReference>
<organism evidence="2 3">
    <name type="scientific">Chlamydomonas schloesseri</name>
    <dbReference type="NCBI Taxonomy" id="2026947"/>
    <lineage>
        <taxon>Eukaryota</taxon>
        <taxon>Viridiplantae</taxon>
        <taxon>Chlorophyta</taxon>
        <taxon>core chlorophytes</taxon>
        <taxon>Chlorophyceae</taxon>
        <taxon>CS clade</taxon>
        <taxon>Chlamydomonadales</taxon>
        <taxon>Chlamydomonadaceae</taxon>
        <taxon>Chlamydomonas</taxon>
    </lineage>
</organism>
<accession>A0A835TBZ0</accession>